<evidence type="ECO:0000313" key="8">
    <source>
        <dbReference type="Proteomes" id="UP000255036"/>
    </source>
</evidence>
<dbReference type="Gene3D" id="3.30.420.40">
    <property type="match status" value="3"/>
</dbReference>
<dbReference type="Proteomes" id="UP000255036">
    <property type="component" value="Unassembled WGS sequence"/>
</dbReference>
<comment type="subunit">
    <text evidence="6">Forms polymers.</text>
</comment>
<evidence type="ECO:0000256" key="2">
    <source>
        <dbReference type="ARBA" id="ARBA00022741"/>
    </source>
</evidence>
<dbReference type="EMBL" id="QRCT01000034">
    <property type="protein sequence ID" value="RDU23065.1"/>
    <property type="molecule type" value="Genomic_DNA"/>
</dbReference>
<dbReference type="GO" id="GO:0000902">
    <property type="term" value="P:cell morphogenesis"/>
    <property type="evidence" value="ECO:0007669"/>
    <property type="project" value="InterPro"/>
</dbReference>
<dbReference type="InterPro" id="IPR056546">
    <property type="entry name" value="MreB_MamK-like"/>
</dbReference>
<evidence type="ECO:0000256" key="5">
    <source>
        <dbReference type="ARBA" id="ARBA00023458"/>
    </source>
</evidence>
<proteinExistence type="inferred from homology"/>
<dbReference type="InterPro" id="IPR004753">
    <property type="entry name" value="MreB"/>
</dbReference>
<evidence type="ECO:0000313" key="7">
    <source>
        <dbReference type="EMBL" id="RDU23065.1"/>
    </source>
</evidence>
<gene>
    <name evidence="6" type="primary">mreB</name>
    <name evidence="7" type="ORF">DWV06_11930</name>
</gene>
<comment type="subcellular location">
    <subcellularLocation>
        <location evidence="6">Cytoplasm</location>
    </subcellularLocation>
    <text evidence="6">Membrane-associated.</text>
</comment>
<dbReference type="GO" id="GO:0005737">
    <property type="term" value="C:cytoplasm"/>
    <property type="evidence" value="ECO:0007669"/>
    <property type="project" value="UniProtKB-SubCell"/>
</dbReference>
<organism evidence="7 8">
    <name type="scientific">Anaerosacchariphilus polymeriproducens</name>
    <dbReference type="NCBI Taxonomy" id="1812858"/>
    <lineage>
        <taxon>Bacteria</taxon>
        <taxon>Bacillati</taxon>
        <taxon>Bacillota</taxon>
        <taxon>Clostridia</taxon>
        <taxon>Lachnospirales</taxon>
        <taxon>Lachnospiraceae</taxon>
        <taxon>Anaerosacchariphilus</taxon>
    </lineage>
</organism>
<dbReference type="GO" id="GO:0005524">
    <property type="term" value="F:ATP binding"/>
    <property type="evidence" value="ECO:0007669"/>
    <property type="project" value="UniProtKB-KW"/>
</dbReference>
<dbReference type="AlphaFoldDB" id="A0A371AU27"/>
<dbReference type="CDD" id="cd10225">
    <property type="entry name" value="ASKHA_NBD_MreB-like"/>
    <property type="match status" value="1"/>
</dbReference>
<name>A0A371AU27_9FIRM</name>
<evidence type="ECO:0000256" key="1">
    <source>
        <dbReference type="ARBA" id="ARBA00022490"/>
    </source>
</evidence>
<accession>A0A371AU27</accession>
<dbReference type="PANTHER" id="PTHR42749:SF1">
    <property type="entry name" value="CELL SHAPE-DETERMINING PROTEIN MREB"/>
    <property type="match status" value="1"/>
</dbReference>
<comment type="function">
    <text evidence="6">Forms membrane-associated dynamic filaments that are essential for cell shape determination. Acts by regulating cell wall synthesis and cell elongation, and thus cell shape. A feedback loop between cell geometry and MreB localization may maintain elongated cell shape by targeting cell wall growth to regions of negative cell wall curvature.</text>
</comment>
<keyword evidence="8" id="KW-1185">Reference proteome</keyword>
<evidence type="ECO:0000256" key="3">
    <source>
        <dbReference type="ARBA" id="ARBA00022840"/>
    </source>
</evidence>
<comment type="similarity">
    <text evidence="5 6">Belongs to the FtsA/MreB family.</text>
</comment>
<dbReference type="SUPFAM" id="SSF53067">
    <property type="entry name" value="Actin-like ATPase domain"/>
    <property type="match status" value="2"/>
</dbReference>
<dbReference type="OrthoDB" id="9768127at2"/>
<dbReference type="InterPro" id="IPR043129">
    <property type="entry name" value="ATPase_NBD"/>
</dbReference>
<evidence type="ECO:0000256" key="6">
    <source>
        <dbReference type="HAMAP-Rule" id="MF_02207"/>
    </source>
</evidence>
<comment type="caution">
    <text evidence="7">The sequence shown here is derived from an EMBL/GenBank/DDBJ whole genome shotgun (WGS) entry which is preliminary data.</text>
</comment>
<sequence>MINNIFGVDLGTSNIKLYNKATDKIINEKNVIAIENKRNVYGFGDEAYDMFEKAPEAIDVSFPMFNGVVADYKNMQMLLNKFIEKSSNGKNCRGAEFVIAVPTDITEVEKKTFLDVAKGTKSKPKNVLIVEKPIAAAVGLGLNVKDAKGIMVVDIGADTTEISVLSLGGIVLSKLLQLGGNKLDLAIASAIKKKYNLIIGNKTARMLKQSLGTVIESENITMKAVGRDIVTGLPVQMEIESHLIYQSMTEHIKQLMDAVKIILEKTPPELSSDIIENGIYLTGGASQLKDLNQLMKTITGLEVNTGPQPSESVVRGLMKIATDKELNELAYFMKYKSYK</sequence>
<comment type="caution">
    <text evidence="6">Lacks conserved residue(s) required for the propagation of feature annotation.</text>
</comment>
<dbReference type="RefSeq" id="WP_115482407.1">
    <property type="nucleotide sequence ID" value="NZ_QRCT01000034.1"/>
</dbReference>
<dbReference type="Pfam" id="PF06723">
    <property type="entry name" value="MreB_Mbl"/>
    <property type="match status" value="1"/>
</dbReference>
<dbReference type="GO" id="GO:0008360">
    <property type="term" value="P:regulation of cell shape"/>
    <property type="evidence" value="ECO:0007669"/>
    <property type="project" value="UniProtKB-UniRule"/>
</dbReference>
<dbReference type="NCBIfam" id="NF010539">
    <property type="entry name" value="PRK13927.1"/>
    <property type="match status" value="1"/>
</dbReference>
<keyword evidence="4 6" id="KW-0133">Cell shape</keyword>
<reference evidence="7 8" key="1">
    <citation type="submission" date="2018-07" db="EMBL/GenBank/DDBJ databases">
        <title>Anaerosacharophilus polymeroproducens gen. nov. sp. nov., an anaerobic bacterium isolated from salt field.</title>
        <authorList>
            <person name="Kim W."/>
            <person name="Yang S.-H."/>
            <person name="Oh J."/>
            <person name="Lee J.-H."/>
            <person name="Kwon K.K."/>
        </authorList>
    </citation>
    <scope>NUCLEOTIDE SEQUENCE [LARGE SCALE GENOMIC DNA]</scope>
    <source>
        <strain evidence="7 8">MCWD5</strain>
    </source>
</reference>
<dbReference type="PANTHER" id="PTHR42749">
    <property type="entry name" value="CELL SHAPE-DETERMINING PROTEIN MREB"/>
    <property type="match status" value="1"/>
</dbReference>
<keyword evidence="1 6" id="KW-0963">Cytoplasm</keyword>
<dbReference type="PRINTS" id="PR01652">
    <property type="entry name" value="SHAPEPROTEIN"/>
</dbReference>
<keyword evidence="3 6" id="KW-0067">ATP-binding</keyword>
<evidence type="ECO:0000256" key="4">
    <source>
        <dbReference type="ARBA" id="ARBA00022960"/>
    </source>
</evidence>
<dbReference type="HAMAP" id="MF_02207">
    <property type="entry name" value="MreB"/>
    <property type="match status" value="1"/>
</dbReference>
<keyword evidence="2 6" id="KW-0547">Nucleotide-binding</keyword>
<protein>
    <recommendedName>
        <fullName evidence="6">Cell shape-determining protein MreB</fullName>
    </recommendedName>
</protein>